<feature type="transmembrane region" description="Helical" evidence="11">
    <location>
        <begin position="714"/>
        <end position="733"/>
    </location>
</feature>
<dbReference type="Pfam" id="PF00702">
    <property type="entry name" value="Hydrolase"/>
    <property type="match status" value="1"/>
</dbReference>
<dbReference type="NCBIfam" id="TIGR01525">
    <property type="entry name" value="ATPase-IB_hvy"/>
    <property type="match status" value="1"/>
</dbReference>
<evidence type="ECO:0000256" key="11">
    <source>
        <dbReference type="RuleBase" id="RU362081"/>
    </source>
</evidence>
<keyword evidence="14" id="KW-1185">Reference proteome</keyword>
<dbReference type="SUPFAM" id="SSF81653">
    <property type="entry name" value="Calcium ATPase, transduction domain A"/>
    <property type="match status" value="1"/>
</dbReference>
<dbReference type="InterPro" id="IPR051949">
    <property type="entry name" value="Cation_Transport_ATPase"/>
</dbReference>
<dbReference type="InterPro" id="IPR027256">
    <property type="entry name" value="P-typ_ATPase_IB"/>
</dbReference>
<dbReference type="PANTHER" id="PTHR43079">
    <property type="entry name" value="PROBABLE CADMIUM/ZINC-TRANSPORTING ATPASE HMA1"/>
    <property type="match status" value="1"/>
</dbReference>
<dbReference type="GO" id="GO:0016887">
    <property type="term" value="F:ATP hydrolysis activity"/>
    <property type="evidence" value="ECO:0007669"/>
    <property type="project" value="InterPro"/>
</dbReference>
<dbReference type="AlphaFoldDB" id="B4D2X2"/>
<protein>
    <submittedName>
        <fullName evidence="13">Heavy metal translocating P-type ATPase</fullName>
    </submittedName>
</protein>
<organism evidence="13 14">
    <name type="scientific">Chthoniobacter flavus Ellin428</name>
    <dbReference type="NCBI Taxonomy" id="497964"/>
    <lineage>
        <taxon>Bacteria</taxon>
        <taxon>Pseudomonadati</taxon>
        <taxon>Verrucomicrobiota</taxon>
        <taxon>Spartobacteria</taxon>
        <taxon>Chthoniobacterales</taxon>
        <taxon>Chthoniobacteraceae</taxon>
        <taxon>Chthoniobacter</taxon>
    </lineage>
</organism>
<dbReference type="PANTHER" id="PTHR43079:SF1">
    <property type="entry name" value="CADMIUM_ZINC-TRANSPORTING ATPASE HMA1, CHLOROPLASTIC-RELATED"/>
    <property type="match status" value="1"/>
</dbReference>
<proteinExistence type="inferred from homology"/>
<comment type="subcellular location">
    <subcellularLocation>
        <location evidence="11">Cell membrane</location>
    </subcellularLocation>
    <subcellularLocation>
        <location evidence="1">Membrane</location>
        <topology evidence="1">Multi-pass membrane protein</topology>
    </subcellularLocation>
</comment>
<feature type="transmembrane region" description="Helical" evidence="11">
    <location>
        <begin position="387"/>
        <end position="412"/>
    </location>
</feature>
<evidence type="ECO:0000256" key="1">
    <source>
        <dbReference type="ARBA" id="ARBA00004141"/>
    </source>
</evidence>
<keyword evidence="3 11" id="KW-0812">Transmembrane</keyword>
<comment type="similarity">
    <text evidence="2 11">Belongs to the cation transport ATPase (P-type) (TC 3.A.3) family. Type IB subfamily.</text>
</comment>
<dbReference type="STRING" id="497964.CfE428DRAFT_3260"/>
<evidence type="ECO:0000256" key="6">
    <source>
        <dbReference type="ARBA" id="ARBA00022840"/>
    </source>
</evidence>
<reference evidence="13 14" key="1">
    <citation type="journal article" date="2011" name="J. Bacteriol.">
        <title>Genome sequence of Chthoniobacter flavus Ellin428, an aerobic heterotrophic soil bacterium.</title>
        <authorList>
            <person name="Kant R."/>
            <person name="van Passel M.W."/>
            <person name="Palva A."/>
            <person name="Lucas S."/>
            <person name="Lapidus A."/>
            <person name="Glavina Del Rio T."/>
            <person name="Dalin E."/>
            <person name="Tice H."/>
            <person name="Bruce D."/>
            <person name="Goodwin L."/>
            <person name="Pitluck S."/>
            <person name="Larimer F.W."/>
            <person name="Land M.L."/>
            <person name="Hauser L."/>
            <person name="Sangwan P."/>
            <person name="de Vos W.M."/>
            <person name="Janssen P.H."/>
            <person name="Smidt H."/>
        </authorList>
    </citation>
    <scope>NUCLEOTIDE SEQUENCE [LARGE SCALE GENOMIC DNA]</scope>
    <source>
        <strain evidence="13 14">Ellin428</strain>
    </source>
</reference>
<keyword evidence="8" id="KW-1278">Translocase</keyword>
<evidence type="ECO:0000256" key="8">
    <source>
        <dbReference type="ARBA" id="ARBA00022967"/>
    </source>
</evidence>
<dbReference type="Proteomes" id="UP000005824">
    <property type="component" value="Unassembled WGS sequence"/>
</dbReference>
<feature type="transmembrane region" description="Helical" evidence="11">
    <location>
        <begin position="356"/>
        <end position="375"/>
    </location>
</feature>
<evidence type="ECO:0000259" key="12">
    <source>
        <dbReference type="Pfam" id="PF00122"/>
    </source>
</evidence>
<dbReference type="FunCoup" id="B4D2X2">
    <property type="interactions" value="140"/>
</dbReference>
<evidence type="ECO:0000256" key="4">
    <source>
        <dbReference type="ARBA" id="ARBA00022723"/>
    </source>
</evidence>
<dbReference type="GO" id="GO:0005886">
    <property type="term" value="C:plasma membrane"/>
    <property type="evidence" value="ECO:0007669"/>
    <property type="project" value="UniProtKB-SubCell"/>
</dbReference>
<feature type="transmembrane region" description="Helical" evidence="11">
    <location>
        <begin position="131"/>
        <end position="148"/>
    </location>
</feature>
<dbReference type="InterPro" id="IPR023214">
    <property type="entry name" value="HAD_sf"/>
</dbReference>
<accession>B4D2X2</accession>
<keyword evidence="4 11" id="KW-0479">Metal-binding</keyword>
<dbReference type="PRINTS" id="PR00119">
    <property type="entry name" value="CATATPASE"/>
</dbReference>
<dbReference type="InterPro" id="IPR018303">
    <property type="entry name" value="ATPase_P-typ_P_site"/>
</dbReference>
<dbReference type="InterPro" id="IPR036412">
    <property type="entry name" value="HAD-like_sf"/>
</dbReference>
<feature type="transmembrane region" description="Helical" evidence="11">
    <location>
        <begin position="154"/>
        <end position="172"/>
    </location>
</feature>
<dbReference type="EMBL" id="ABVL01000009">
    <property type="protein sequence ID" value="EDY19083.1"/>
    <property type="molecule type" value="Genomic_DNA"/>
</dbReference>
<dbReference type="GO" id="GO:0019829">
    <property type="term" value="F:ATPase-coupled monoatomic cation transmembrane transporter activity"/>
    <property type="evidence" value="ECO:0007669"/>
    <property type="project" value="InterPro"/>
</dbReference>
<dbReference type="GO" id="GO:0046872">
    <property type="term" value="F:metal ion binding"/>
    <property type="evidence" value="ECO:0007669"/>
    <property type="project" value="UniProtKB-KW"/>
</dbReference>
<evidence type="ECO:0000256" key="5">
    <source>
        <dbReference type="ARBA" id="ARBA00022741"/>
    </source>
</evidence>
<dbReference type="NCBIfam" id="TIGR01494">
    <property type="entry name" value="ATPase_P-type"/>
    <property type="match status" value="1"/>
</dbReference>
<dbReference type="InterPro" id="IPR023298">
    <property type="entry name" value="ATPase_P-typ_TM_dom_sf"/>
</dbReference>
<dbReference type="GO" id="GO:0030001">
    <property type="term" value="P:metal ion transport"/>
    <property type="evidence" value="ECO:0007669"/>
    <property type="project" value="UniProtKB-ARBA"/>
</dbReference>
<dbReference type="InParanoid" id="B4D2X2"/>
<dbReference type="eggNOG" id="COG2217">
    <property type="taxonomic scope" value="Bacteria"/>
</dbReference>
<dbReference type="InterPro" id="IPR023299">
    <property type="entry name" value="ATPase_P-typ_cyto_dom_N"/>
</dbReference>
<dbReference type="RefSeq" id="WP_006980585.1">
    <property type="nucleotide sequence ID" value="NZ_ABVL01000009.1"/>
</dbReference>
<evidence type="ECO:0000256" key="7">
    <source>
        <dbReference type="ARBA" id="ARBA00022842"/>
    </source>
</evidence>
<dbReference type="InterPro" id="IPR001757">
    <property type="entry name" value="P_typ_ATPase"/>
</dbReference>
<name>B4D2X2_9BACT</name>
<dbReference type="NCBIfam" id="TIGR01512">
    <property type="entry name" value="ATPase-IB2_Cd"/>
    <property type="match status" value="1"/>
</dbReference>
<evidence type="ECO:0000313" key="14">
    <source>
        <dbReference type="Proteomes" id="UP000005824"/>
    </source>
</evidence>
<dbReference type="Gene3D" id="2.70.150.10">
    <property type="entry name" value="Calcium-transporting ATPase, cytoplasmic transduction domain A"/>
    <property type="match status" value="1"/>
</dbReference>
<dbReference type="InterPro" id="IPR008250">
    <property type="entry name" value="ATPase_P-typ_transduc_dom_A_sf"/>
</dbReference>
<dbReference type="Gene3D" id="3.40.1110.10">
    <property type="entry name" value="Calcium-transporting ATPase, cytoplasmic domain N"/>
    <property type="match status" value="1"/>
</dbReference>
<evidence type="ECO:0000256" key="3">
    <source>
        <dbReference type="ARBA" id="ARBA00022692"/>
    </source>
</evidence>
<keyword evidence="9 11" id="KW-1133">Transmembrane helix</keyword>
<dbReference type="PRINTS" id="PR00120">
    <property type="entry name" value="HATPASE"/>
</dbReference>
<dbReference type="InterPro" id="IPR059000">
    <property type="entry name" value="ATPase_P-type_domA"/>
</dbReference>
<evidence type="ECO:0000313" key="13">
    <source>
        <dbReference type="EMBL" id="EDY19083.1"/>
    </source>
</evidence>
<keyword evidence="6 11" id="KW-0067">ATP-binding</keyword>
<keyword evidence="10 11" id="KW-0472">Membrane</keyword>
<evidence type="ECO:0000256" key="10">
    <source>
        <dbReference type="ARBA" id="ARBA00023136"/>
    </source>
</evidence>
<dbReference type="PROSITE" id="PS00154">
    <property type="entry name" value="ATPASE_E1_E2"/>
    <property type="match status" value="1"/>
</dbReference>
<feature type="domain" description="P-type ATPase A" evidence="12">
    <location>
        <begin position="238"/>
        <end position="337"/>
    </location>
</feature>
<keyword evidence="5 11" id="KW-0547">Nucleotide-binding</keyword>
<feature type="transmembrane region" description="Helical" evidence="11">
    <location>
        <begin position="184"/>
        <end position="200"/>
    </location>
</feature>
<dbReference type="Gene3D" id="3.40.50.1000">
    <property type="entry name" value="HAD superfamily/HAD-like"/>
    <property type="match status" value="1"/>
</dbReference>
<dbReference type="Pfam" id="PF00122">
    <property type="entry name" value="E1-E2_ATPase"/>
    <property type="match status" value="1"/>
</dbReference>
<gene>
    <name evidence="13" type="ORF">CfE428DRAFT_3260</name>
</gene>
<dbReference type="GO" id="GO:0005524">
    <property type="term" value="F:ATP binding"/>
    <property type="evidence" value="ECO:0007669"/>
    <property type="project" value="UniProtKB-UniRule"/>
</dbReference>
<keyword evidence="11" id="KW-1003">Cell membrane</keyword>
<keyword evidence="7" id="KW-0460">Magnesium</keyword>
<evidence type="ECO:0000256" key="2">
    <source>
        <dbReference type="ARBA" id="ARBA00006024"/>
    </source>
</evidence>
<dbReference type="SUPFAM" id="SSF56784">
    <property type="entry name" value="HAD-like"/>
    <property type="match status" value="1"/>
</dbReference>
<evidence type="ECO:0000256" key="9">
    <source>
        <dbReference type="ARBA" id="ARBA00022989"/>
    </source>
</evidence>
<dbReference type="SUPFAM" id="SSF81665">
    <property type="entry name" value="Calcium ATPase, transmembrane domain M"/>
    <property type="match status" value="1"/>
</dbReference>
<comment type="caution">
    <text evidence="13">The sequence shown here is derived from an EMBL/GenBank/DDBJ whole genome shotgun (WGS) entry which is preliminary data.</text>
</comment>
<sequence>MEPDSHPKSIERILRNNPEIEGLRIDAVKHDVEVGFAEVIPDSPAISKIDASLARELPDPGAVIHSPEVCHSQEQGNADEVFHHHHLGSGVIEFHRGHLEPQGAVLWRHFKIPRWQNRPSSPESGDDYRKMLLLAGICGVTALAGHFLERTLPTGAAVAFAASYLCGGWYASREVFGELRRGKIDVHFLMLIVAVGALFVRAWTEGATLLFLFSLSGGLEQFAHHRTQKTINSLLKAAPKQVLRRTGDVWVAAAIEDVQSADELLVKPGELFPVDGFIMEGETSADESALSGESIPVAKRKGDHVSGGTLNLEGKAVIRVERTPQNSAVQRIIALIETAQQQKAPAQRFTDAFSRYYTWVVLIISAIAFAVLLASGHTTAEALYRTMTLLVVASPCALVLSIPSAILVAIAAGARQGILFRGGVAVENLAAVNQFAFDKTGTLTRGKLRVARIEGLNGTSEAAVLKLAASVGQFSTHPLSRAIASEAQRRGLTLAAVSDLQNDAGFGMRGVCEGTPVLVGSRALLAKHGIAIPVMNEDHAFVEVWVAGEKALGVIDLSDELRPESKPVIARLKETGVAVALLTGDRRAVANRIAAALDIQDVRAGLRPADKLDCIHRWQAEGRKVAMVGDGINDAPSLTAADVAIGMGSHGSDAALEQADVVLMHDKIENVSQALALSRAARAIIRQNLVISLGVVLLLFVSAVLNRITLSVGVIGHEGSTVIVVLNGLRLLGLGRFTGTPAKTGKDRA</sequence>
<feature type="transmembrane region" description="Helical" evidence="11">
    <location>
        <begin position="689"/>
        <end position="708"/>
    </location>
</feature>